<evidence type="ECO:0000313" key="1">
    <source>
        <dbReference type="EMBL" id="CAB4602375.1"/>
    </source>
</evidence>
<organism evidence="1">
    <name type="scientific">freshwater metagenome</name>
    <dbReference type="NCBI Taxonomy" id="449393"/>
    <lineage>
        <taxon>unclassified sequences</taxon>
        <taxon>metagenomes</taxon>
        <taxon>ecological metagenomes</taxon>
    </lineage>
</organism>
<gene>
    <name evidence="1" type="ORF">UFOPK1811_00901</name>
    <name evidence="2" type="ORF">UFOPK3306_01058</name>
</gene>
<protein>
    <submittedName>
        <fullName evidence="1">Unannotated protein</fullName>
    </submittedName>
</protein>
<sequence>MRFSFRSTIALFCSLFMVGAVFASPSQSAENIIDVNQGWVVPDNTTGLGSQNGYFGERSSEDRDYSALLDQAKIGPKAQEDPTCSSLYDPKCSAAQNFIYYAQIPVCNSAIETNCIEAVSAIDTSGKVYPGSFMRYFPDTAQNKFEGSPSANLPSGGGASLFNIPGAEGAAGSTYFVSFIMSGNISKGGSAKLTSVHSRIVPVQLQPKQYSFPWCLSENKLCNTGWNKLNNEGSGYIWNESGSSGIGCADGSVGESLCAQKQAYPKDFRFALKVRLSITPAGWMHGRMTNPEISIEKSGTNTLLTVTANPIGVPTVYKHFMWADMPTKLQNNYDPSSGKYFDRSTGLVINGGEGWSNTISRSTDYSVRAWTTAPSPYSSSAMDELNLWLPYVDNTATVVPQFWSFRSLTQRELQGANKCFTDLTALNGIVTTNATAYSPGPPVYDKDAGDLNYQVAAPHYLPNGADAFKGTYDLVMRSEVARCIYGFSNAPIKASISIVSNDGTPQIATTVVNEKNGWLYLTANNFQFSSPTLKVSLKQDKVIATPAPTPTPSATPSAAATPSPQVIAKKLSITCIKGKTVRKVTGTNPKCPAGFRSK</sequence>
<accession>A0A6J6GTW5</accession>
<dbReference type="EMBL" id="CAFBLI010000091">
    <property type="protein sequence ID" value="CAB4873156.1"/>
    <property type="molecule type" value="Genomic_DNA"/>
</dbReference>
<evidence type="ECO:0000313" key="2">
    <source>
        <dbReference type="EMBL" id="CAB4873156.1"/>
    </source>
</evidence>
<reference evidence="1" key="1">
    <citation type="submission" date="2020-05" db="EMBL/GenBank/DDBJ databases">
        <authorList>
            <person name="Chiriac C."/>
            <person name="Salcher M."/>
            <person name="Ghai R."/>
            <person name="Kavagutti S V."/>
        </authorList>
    </citation>
    <scope>NUCLEOTIDE SEQUENCE</scope>
</reference>
<name>A0A6J6GTW5_9ZZZZ</name>
<proteinExistence type="predicted"/>
<dbReference type="AlphaFoldDB" id="A0A6J6GTW5"/>
<dbReference type="EMBL" id="CAEZUJ010000033">
    <property type="protein sequence ID" value="CAB4602375.1"/>
    <property type="molecule type" value="Genomic_DNA"/>
</dbReference>